<comment type="pathway">
    <text evidence="2 11">Purine metabolism; AMP biosynthesis via salvage pathway; AMP from adenosine: step 1/1.</text>
</comment>
<feature type="active site" description="Proton acceptor" evidence="10">
    <location>
        <position position="298"/>
    </location>
</feature>
<keyword evidence="8 11" id="KW-0418">Kinase</keyword>
<dbReference type="GO" id="GO:0005634">
    <property type="term" value="C:nucleus"/>
    <property type="evidence" value="ECO:0007669"/>
    <property type="project" value="TreeGrafter"/>
</dbReference>
<keyword evidence="6 11" id="KW-0660">Purine salvage</keyword>
<accession>A0A1W0A162</accession>
<evidence type="ECO:0000256" key="9">
    <source>
        <dbReference type="ARBA" id="ARBA00022840"/>
    </source>
</evidence>
<dbReference type="SUPFAM" id="SSF53613">
    <property type="entry name" value="Ribokinase-like"/>
    <property type="match status" value="1"/>
</dbReference>
<comment type="similarity">
    <text evidence="3 11">Belongs to the carbohydrate kinase PfkB family.</text>
</comment>
<comment type="function">
    <text evidence="11">ATP dependent phosphorylation of adenosine and other related nucleoside analogs to monophosphate derivatives.</text>
</comment>
<keyword evidence="14" id="KW-1185">Reference proteome</keyword>
<comment type="cofactor">
    <cofactor evidence="1 11">
        <name>Mg(2+)</name>
        <dbReference type="ChEBI" id="CHEBI:18420"/>
    </cofactor>
</comment>
<protein>
    <recommendedName>
        <fullName evidence="4 11">Adenosine kinase</fullName>
        <shortName evidence="11">AK</shortName>
        <ecNumber evidence="4 11">2.7.1.20</ecNumber>
    </recommendedName>
    <alternativeName>
        <fullName evidence="11">Adenosine 5'-phosphotransferase</fullName>
    </alternativeName>
</protein>
<evidence type="ECO:0000313" key="13">
    <source>
        <dbReference type="EMBL" id="OQS04006.1"/>
    </source>
</evidence>
<evidence type="ECO:0000256" key="8">
    <source>
        <dbReference type="ARBA" id="ARBA00022777"/>
    </source>
</evidence>
<dbReference type="InterPro" id="IPR011611">
    <property type="entry name" value="PfkB_dom"/>
</dbReference>
<dbReference type="Gene3D" id="3.30.1110.10">
    <property type="match status" value="1"/>
</dbReference>
<dbReference type="GO" id="GO:0005524">
    <property type="term" value="F:ATP binding"/>
    <property type="evidence" value="ECO:0007669"/>
    <property type="project" value="UniProtKB-UniRule"/>
</dbReference>
<evidence type="ECO:0000256" key="5">
    <source>
        <dbReference type="ARBA" id="ARBA00022679"/>
    </source>
</evidence>
<feature type="domain" description="Carbohydrate kinase PfkB" evidence="12">
    <location>
        <begin position="55"/>
        <end position="307"/>
    </location>
</feature>
<dbReference type="PANTHER" id="PTHR45769:SF3">
    <property type="entry name" value="ADENOSINE KINASE"/>
    <property type="match status" value="1"/>
</dbReference>
<evidence type="ECO:0000256" key="1">
    <source>
        <dbReference type="ARBA" id="ARBA00001946"/>
    </source>
</evidence>
<dbReference type="OrthoDB" id="432447at2759"/>
<dbReference type="GO" id="GO:0005829">
    <property type="term" value="C:cytosol"/>
    <property type="evidence" value="ECO:0007669"/>
    <property type="project" value="TreeGrafter"/>
</dbReference>
<keyword evidence="5 11" id="KW-0808">Transferase</keyword>
<keyword evidence="11" id="KW-0460">Magnesium</keyword>
<name>A0A1W0A162_9STRA</name>
<comment type="caution">
    <text evidence="13">The sequence shown here is derived from an EMBL/GenBank/DDBJ whole genome shotgun (WGS) entry which is preliminary data.</text>
</comment>
<evidence type="ECO:0000313" key="14">
    <source>
        <dbReference type="Proteomes" id="UP000243217"/>
    </source>
</evidence>
<dbReference type="GO" id="GO:0006144">
    <property type="term" value="P:purine nucleobase metabolic process"/>
    <property type="evidence" value="ECO:0007669"/>
    <property type="project" value="TreeGrafter"/>
</dbReference>
<evidence type="ECO:0000256" key="11">
    <source>
        <dbReference type="RuleBase" id="RU368116"/>
    </source>
</evidence>
<dbReference type="GO" id="GO:0006166">
    <property type="term" value="P:purine ribonucleoside salvage"/>
    <property type="evidence" value="ECO:0007669"/>
    <property type="project" value="UniProtKB-KW"/>
</dbReference>
<evidence type="ECO:0000256" key="10">
    <source>
        <dbReference type="PIRSR" id="PIRSR601805-1"/>
    </source>
</evidence>
<organism evidence="13 14">
    <name type="scientific">Thraustotheca clavata</name>
    <dbReference type="NCBI Taxonomy" id="74557"/>
    <lineage>
        <taxon>Eukaryota</taxon>
        <taxon>Sar</taxon>
        <taxon>Stramenopiles</taxon>
        <taxon>Oomycota</taxon>
        <taxon>Saprolegniomycetes</taxon>
        <taxon>Saprolegniales</taxon>
        <taxon>Achlyaceae</taxon>
        <taxon>Thraustotheca</taxon>
    </lineage>
</organism>
<evidence type="ECO:0000256" key="4">
    <source>
        <dbReference type="ARBA" id="ARBA00012119"/>
    </source>
</evidence>
<dbReference type="STRING" id="74557.A0A1W0A162"/>
<dbReference type="InterPro" id="IPR029056">
    <property type="entry name" value="Ribokinase-like"/>
</dbReference>
<dbReference type="Pfam" id="PF00294">
    <property type="entry name" value="PfkB"/>
    <property type="match status" value="1"/>
</dbReference>
<evidence type="ECO:0000259" key="12">
    <source>
        <dbReference type="Pfam" id="PF00294"/>
    </source>
</evidence>
<reference evidence="13 14" key="1">
    <citation type="journal article" date="2014" name="Genome Biol. Evol.">
        <title>The secreted proteins of Achlya hypogyna and Thraustotheca clavata identify the ancestral oomycete secretome and reveal gene acquisitions by horizontal gene transfer.</title>
        <authorList>
            <person name="Misner I."/>
            <person name="Blouin N."/>
            <person name="Leonard G."/>
            <person name="Richards T.A."/>
            <person name="Lane C.E."/>
        </authorList>
    </citation>
    <scope>NUCLEOTIDE SEQUENCE [LARGE SCALE GENOMIC DNA]</scope>
    <source>
        <strain evidence="13 14">ATCC 34112</strain>
    </source>
</reference>
<dbReference type="InterPro" id="IPR001805">
    <property type="entry name" value="Adenokinase"/>
</dbReference>
<dbReference type="AlphaFoldDB" id="A0A1W0A162"/>
<sequence length="310" mass="33608">MTLKLLTFGNPMVDLILHVKAQYIQSLGVAEGQETHLHLTTEERRNIIQTALASPKLLRVPGGSALNTARTCQVFLPRKSSLFIGAIGDDSNGDFLVEQCTEAGVDMQFIQKYSGQPTSLCLSLVSQTKERTLITQRSAHLYYRLDTKDLDACLAAADILYVVSFTLSSSPRFNCVQYLLQNKNPSRHVFCLNISSSGLLQNPDVVTRLGVILPFVQVLSGNQSEMIALGVALGFKETKACDIAQKLVTSVLQLPGALIICTNSAKPTMVFTANAPPQIFPVALPTLFKLEDTTGAGDAFLGGFFAGMYT</sequence>
<evidence type="ECO:0000256" key="6">
    <source>
        <dbReference type="ARBA" id="ARBA00022726"/>
    </source>
</evidence>
<gene>
    <name evidence="13" type="ORF">THRCLA_03707</name>
</gene>
<dbReference type="EC" id="2.7.1.20" evidence="4 11"/>
<dbReference type="GO" id="GO:0004001">
    <property type="term" value="F:adenosine kinase activity"/>
    <property type="evidence" value="ECO:0007669"/>
    <property type="project" value="UniProtKB-UniRule"/>
</dbReference>
<evidence type="ECO:0000256" key="7">
    <source>
        <dbReference type="ARBA" id="ARBA00022741"/>
    </source>
</evidence>
<evidence type="ECO:0000256" key="2">
    <source>
        <dbReference type="ARBA" id="ARBA00004801"/>
    </source>
</evidence>
<dbReference type="PANTHER" id="PTHR45769">
    <property type="entry name" value="ADENOSINE KINASE"/>
    <property type="match status" value="1"/>
</dbReference>
<dbReference type="UniPathway" id="UPA00588">
    <property type="reaction ID" value="UER00659"/>
</dbReference>
<keyword evidence="7 11" id="KW-0547">Nucleotide-binding</keyword>
<dbReference type="GO" id="GO:0044209">
    <property type="term" value="P:AMP salvage"/>
    <property type="evidence" value="ECO:0007669"/>
    <property type="project" value="UniProtKB-UniRule"/>
</dbReference>
<proteinExistence type="inferred from homology"/>
<keyword evidence="9 11" id="KW-0067">ATP-binding</keyword>
<dbReference type="Proteomes" id="UP000243217">
    <property type="component" value="Unassembled WGS sequence"/>
</dbReference>
<dbReference type="Gene3D" id="3.40.1190.20">
    <property type="match status" value="1"/>
</dbReference>
<dbReference type="EMBL" id="JNBS01000697">
    <property type="protein sequence ID" value="OQS04006.1"/>
    <property type="molecule type" value="Genomic_DNA"/>
</dbReference>
<evidence type="ECO:0000256" key="3">
    <source>
        <dbReference type="ARBA" id="ARBA00010688"/>
    </source>
</evidence>
<comment type="catalytic activity">
    <reaction evidence="11">
        <text>adenosine + ATP = AMP + ADP + H(+)</text>
        <dbReference type="Rhea" id="RHEA:20824"/>
        <dbReference type="ChEBI" id="CHEBI:15378"/>
        <dbReference type="ChEBI" id="CHEBI:16335"/>
        <dbReference type="ChEBI" id="CHEBI:30616"/>
        <dbReference type="ChEBI" id="CHEBI:456215"/>
        <dbReference type="ChEBI" id="CHEBI:456216"/>
        <dbReference type="EC" id="2.7.1.20"/>
    </reaction>
</comment>